<proteinExistence type="predicted"/>
<gene>
    <name evidence="1" type="ORF">HPB50_006206</name>
</gene>
<accession>A0ACB7THS4</accession>
<evidence type="ECO:0000313" key="2">
    <source>
        <dbReference type="Proteomes" id="UP000821845"/>
    </source>
</evidence>
<protein>
    <submittedName>
        <fullName evidence="1">Uncharacterized protein</fullName>
    </submittedName>
</protein>
<reference evidence="1" key="1">
    <citation type="submission" date="2020-05" db="EMBL/GenBank/DDBJ databases">
        <title>Large-scale comparative analyses of tick genomes elucidate their genetic diversity and vector capacities.</title>
        <authorList>
            <person name="Jia N."/>
            <person name="Wang J."/>
            <person name="Shi W."/>
            <person name="Du L."/>
            <person name="Sun Y."/>
            <person name="Zhan W."/>
            <person name="Jiang J."/>
            <person name="Wang Q."/>
            <person name="Zhang B."/>
            <person name="Ji P."/>
            <person name="Sakyi L.B."/>
            <person name="Cui X."/>
            <person name="Yuan T."/>
            <person name="Jiang B."/>
            <person name="Yang W."/>
            <person name="Lam T.T.-Y."/>
            <person name="Chang Q."/>
            <person name="Ding S."/>
            <person name="Wang X."/>
            <person name="Zhu J."/>
            <person name="Ruan X."/>
            <person name="Zhao L."/>
            <person name="Wei J."/>
            <person name="Que T."/>
            <person name="Du C."/>
            <person name="Cheng J."/>
            <person name="Dai P."/>
            <person name="Han X."/>
            <person name="Huang E."/>
            <person name="Gao Y."/>
            <person name="Liu J."/>
            <person name="Shao H."/>
            <person name="Ye R."/>
            <person name="Li L."/>
            <person name="Wei W."/>
            <person name="Wang X."/>
            <person name="Wang C."/>
            <person name="Yang T."/>
            <person name="Huo Q."/>
            <person name="Li W."/>
            <person name="Guo W."/>
            <person name="Chen H."/>
            <person name="Zhou L."/>
            <person name="Ni X."/>
            <person name="Tian J."/>
            <person name="Zhou Y."/>
            <person name="Sheng Y."/>
            <person name="Liu T."/>
            <person name="Pan Y."/>
            <person name="Xia L."/>
            <person name="Li J."/>
            <person name="Zhao F."/>
            <person name="Cao W."/>
        </authorList>
    </citation>
    <scope>NUCLEOTIDE SEQUENCE</scope>
    <source>
        <strain evidence="1">Hyas-2018</strain>
    </source>
</reference>
<dbReference type="Proteomes" id="UP000821845">
    <property type="component" value="Chromosome 1"/>
</dbReference>
<evidence type="ECO:0000313" key="1">
    <source>
        <dbReference type="EMBL" id="KAH6944917.1"/>
    </source>
</evidence>
<dbReference type="EMBL" id="CM023481">
    <property type="protein sequence ID" value="KAH6944917.1"/>
    <property type="molecule type" value="Genomic_DNA"/>
</dbReference>
<name>A0ACB7THS4_HYAAI</name>
<sequence>MEDCPQNNIGFYVTCRAPHSTASKAHFIATQNDPALSFFKRWNVNSTCWCIIISMVIFVTGSGVRGSPGRGAAAAATGGSPSSAVVSVAEERQNLTCYSCNSQLEGEGCRFPHNMSLAMRRTCPPSHRFCTVTRVDYSVDPGGAMRAFSIERNCSEHCTTECVAVGERLRLYMCRSCCAESLCNTGNEARALLEEGSRALLTSRRLTVPLLALLVAACL</sequence>
<comment type="caution">
    <text evidence="1">The sequence shown here is derived from an EMBL/GenBank/DDBJ whole genome shotgun (WGS) entry which is preliminary data.</text>
</comment>
<organism evidence="1 2">
    <name type="scientific">Hyalomma asiaticum</name>
    <name type="common">Tick</name>
    <dbReference type="NCBI Taxonomy" id="266040"/>
    <lineage>
        <taxon>Eukaryota</taxon>
        <taxon>Metazoa</taxon>
        <taxon>Ecdysozoa</taxon>
        <taxon>Arthropoda</taxon>
        <taxon>Chelicerata</taxon>
        <taxon>Arachnida</taxon>
        <taxon>Acari</taxon>
        <taxon>Parasitiformes</taxon>
        <taxon>Ixodida</taxon>
        <taxon>Ixodoidea</taxon>
        <taxon>Ixodidae</taxon>
        <taxon>Hyalomminae</taxon>
        <taxon>Hyalomma</taxon>
    </lineage>
</organism>
<keyword evidence="2" id="KW-1185">Reference proteome</keyword>